<dbReference type="Gene3D" id="3.30.565.10">
    <property type="entry name" value="Histidine kinase-like ATPase, C-terminal domain"/>
    <property type="match status" value="1"/>
</dbReference>
<evidence type="ECO:0000313" key="5">
    <source>
        <dbReference type="EMBL" id="MBA2936198.1"/>
    </source>
</evidence>
<dbReference type="InterPro" id="IPR036097">
    <property type="entry name" value="HisK_dim/P_sf"/>
</dbReference>
<evidence type="ECO:0000259" key="4">
    <source>
        <dbReference type="PROSITE" id="PS50109"/>
    </source>
</evidence>
<protein>
    <recommendedName>
        <fullName evidence="2">histidine kinase</fullName>
        <ecNumber evidence="2">2.7.13.3</ecNumber>
    </recommendedName>
</protein>
<dbReference type="EMBL" id="JACEIB010000027">
    <property type="protein sequence ID" value="MBA2936198.1"/>
    <property type="molecule type" value="Genomic_DNA"/>
</dbReference>
<dbReference type="PROSITE" id="PS50109">
    <property type="entry name" value="HIS_KIN"/>
    <property type="match status" value="1"/>
</dbReference>
<dbReference type="SUPFAM" id="SSF55874">
    <property type="entry name" value="ATPase domain of HSP90 chaperone/DNA topoisomerase II/histidine kinase"/>
    <property type="match status" value="1"/>
</dbReference>
<evidence type="ECO:0000256" key="2">
    <source>
        <dbReference type="ARBA" id="ARBA00012438"/>
    </source>
</evidence>
<dbReference type="Gene3D" id="1.10.287.130">
    <property type="match status" value="1"/>
</dbReference>
<dbReference type="InterPro" id="IPR003661">
    <property type="entry name" value="HisK_dim/P_dom"/>
</dbReference>
<dbReference type="PANTHER" id="PTHR43547:SF2">
    <property type="entry name" value="HYBRID SIGNAL TRANSDUCTION HISTIDINE KINASE C"/>
    <property type="match status" value="1"/>
</dbReference>
<keyword evidence="5" id="KW-0808">Transferase</keyword>
<comment type="caution">
    <text evidence="5">The sequence shown here is derived from an EMBL/GenBank/DDBJ whole genome shotgun (WGS) entry which is preliminary data.</text>
</comment>
<keyword evidence="6" id="KW-1185">Reference proteome</keyword>
<dbReference type="CDD" id="cd00082">
    <property type="entry name" value="HisKA"/>
    <property type="match status" value="1"/>
</dbReference>
<comment type="catalytic activity">
    <reaction evidence="1">
        <text>ATP + protein L-histidine = ADP + protein N-phospho-L-histidine.</text>
        <dbReference type="EC" id="2.7.13.3"/>
    </reaction>
</comment>
<dbReference type="GO" id="GO:0000155">
    <property type="term" value="F:phosphorelay sensor kinase activity"/>
    <property type="evidence" value="ECO:0007669"/>
    <property type="project" value="InterPro"/>
</dbReference>
<proteinExistence type="predicted"/>
<dbReference type="InterPro" id="IPR036890">
    <property type="entry name" value="HATPase_C_sf"/>
</dbReference>
<keyword evidence="3" id="KW-0597">Phosphoprotein</keyword>
<organism evidence="5 6">
    <name type="scientific">Sphingomonas chungangi</name>
    <dbReference type="NCBI Taxonomy" id="2683589"/>
    <lineage>
        <taxon>Bacteria</taxon>
        <taxon>Pseudomonadati</taxon>
        <taxon>Pseudomonadota</taxon>
        <taxon>Alphaproteobacteria</taxon>
        <taxon>Sphingomonadales</taxon>
        <taxon>Sphingomonadaceae</taxon>
        <taxon>Sphingomonas</taxon>
    </lineage>
</organism>
<accession>A0A838LFI3</accession>
<dbReference type="AlphaFoldDB" id="A0A838LFI3"/>
<evidence type="ECO:0000313" key="6">
    <source>
        <dbReference type="Proteomes" id="UP000570166"/>
    </source>
</evidence>
<dbReference type="SMART" id="SM00388">
    <property type="entry name" value="HisKA"/>
    <property type="match status" value="1"/>
</dbReference>
<name>A0A838LFI3_9SPHN</name>
<evidence type="ECO:0000256" key="3">
    <source>
        <dbReference type="ARBA" id="ARBA00022553"/>
    </source>
</evidence>
<dbReference type="EC" id="2.7.13.3" evidence="2"/>
<dbReference type="SUPFAM" id="SSF47384">
    <property type="entry name" value="Homodimeric domain of signal transducing histidine kinase"/>
    <property type="match status" value="1"/>
</dbReference>
<reference evidence="5 6" key="1">
    <citation type="submission" date="2020-07" db="EMBL/GenBank/DDBJ databases">
        <authorList>
            <person name="Sun Q."/>
        </authorList>
    </citation>
    <scope>NUCLEOTIDE SEQUENCE [LARGE SCALE GENOMIC DNA]</scope>
    <source>
        <strain evidence="5 6">CGMCC 1.13654</strain>
    </source>
</reference>
<evidence type="ECO:0000256" key="1">
    <source>
        <dbReference type="ARBA" id="ARBA00000085"/>
    </source>
</evidence>
<dbReference type="Proteomes" id="UP000570166">
    <property type="component" value="Unassembled WGS sequence"/>
</dbReference>
<sequence>MEERVRFDDMLATVLARPAERPADRVAQWRQLLDLLAQHRPGSDPGVARRALARLQDLRRDVPVAIRRETASAFAGRALPAPLVVFLSADVPVVASAMLGHVRLSEADWLVVLPRLSPTGRGVLRHRRDLGIRVEQALTAFGRTDLALHGVSGVGVEADPATVEEARPPVVETSLAPIAESENEVVDLEESVEPLAAEQEASAAREPEAAMPAVPIQALEHGAGEGQIRAIIDRIAGFRQRREDTPATEPEAHRVPDSFRFETGSDGVIRWVDGMPRGPLIGETIATAASGPIGVDAQAPGAFRRRATFRDARLTVAGGSEAAGEWRIAGVPVFAPDTGRFQGYRGTARRPRTEERAESASLGLYGVGLEPDSLRQLVHELRTPLNAIGGFAEMIRRQMRGPVSTAYRERAQEIAEQAGRLLAAVDDLDVAARLETQRLDLQRVEVDLGAMVQLVCGNHAESARHRGATLACDIGRAPLSVQGDPAALRRMIGRLVGGVAALAGKGEAVRVDLRPVSEDAVMLRVDRPTRIADLPETTLLDPGFGPDGDAPDAPLLGLGFTLHLVRRLAATVGGTLSIEPGCLVLRLPTEASAEHAGTGG</sequence>
<dbReference type="Pfam" id="PF00512">
    <property type="entry name" value="HisKA"/>
    <property type="match status" value="1"/>
</dbReference>
<dbReference type="InterPro" id="IPR005467">
    <property type="entry name" value="His_kinase_dom"/>
</dbReference>
<feature type="domain" description="Histidine kinase" evidence="4">
    <location>
        <begin position="376"/>
        <end position="579"/>
    </location>
</feature>
<keyword evidence="5" id="KW-0418">Kinase</keyword>
<gene>
    <name evidence="5" type="ORF">HZF05_19125</name>
</gene>
<dbReference type="PANTHER" id="PTHR43547">
    <property type="entry name" value="TWO-COMPONENT HISTIDINE KINASE"/>
    <property type="match status" value="1"/>
</dbReference>